<proteinExistence type="predicted"/>
<dbReference type="EMBL" id="GBRH01222605">
    <property type="protein sequence ID" value="JAD75290.1"/>
    <property type="molecule type" value="Transcribed_RNA"/>
</dbReference>
<name>A0A0A9CPH0_ARUDO</name>
<sequence>MANLFAAQSTPRRNGLPPVTSTSVVSNFFLLLLPCS</sequence>
<organism evidence="1">
    <name type="scientific">Arundo donax</name>
    <name type="common">Giant reed</name>
    <name type="synonym">Donax arundinaceus</name>
    <dbReference type="NCBI Taxonomy" id="35708"/>
    <lineage>
        <taxon>Eukaryota</taxon>
        <taxon>Viridiplantae</taxon>
        <taxon>Streptophyta</taxon>
        <taxon>Embryophyta</taxon>
        <taxon>Tracheophyta</taxon>
        <taxon>Spermatophyta</taxon>
        <taxon>Magnoliopsida</taxon>
        <taxon>Liliopsida</taxon>
        <taxon>Poales</taxon>
        <taxon>Poaceae</taxon>
        <taxon>PACMAD clade</taxon>
        <taxon>Arundinoideae</taxon>
        <taxon>Arundineae</taxon>
        <taxon>Arundo</taxon>
    </lineage>
</organism>
<dbReference type="AlphaFoldDB" id="A0A0A9CPH0"/>
<reference evidence="1" key="2">
    <citation type="journal article" date="2015" name="Data Brief">
        <title>Shoot transcriptome of the giant reed, Arundo donax.</title>
        <authorList>
            <person name="Barrero R.A."/>
            <person name="Guerrero F.D."/>
            <person name="Moolhuijzen P."/>
            <person name="Goolsby J.A."/>
            <person name="Tidwell J."/>
            <person name="Bellgard S.E."/>
            <person name="Bellgard M.I."/>
        </authorList>
    </citation>
    <scope>NUCLEOTIDE SEQUENCE</scope>
    <source>
        <tissue evidence="1">Shoot tissue taken approximately 20 cm above the soil surface</tissue>
    </source>
</reference>
<reference evidence="1" key="1">
    <citation type="submission" date="2014-09" db="EMBL/GenBank/DDBJ databases">
        <authorList>
            <person name="Magalhaes I.L.F."/>
            <person name="Oliveira U."/>
            <person name="Santos F.R."/>
            <person name="Vidigal T.H.D.A."/>
            <person name="Brescovit A.D."/>
            <person name="Santos A.J."/>
        </authorList>
    </citation>
    <scope>NUCLEOTIDE SEQUENCE</scope>
    <source>
        <tissue evidence="1">Shoot tissue taken approximately 20 cm above the soil surface</tissue>
    </source>
</reference>
<accession>A0A0A9CPH0</accession>
<evidence type="ECO:0000313" key="1">
    <source>
        <dbReference type="EMBL" id="JAD75290.1"/>
    </source>
</evidence>
<protein>
    <submittedName>
        <fullName evidence="1">Uncharacterized protein</fullName>
    </submittedName>
</protein>